<accession>A0A8H4VPP9</accession>
<keyword evidence="8" id="KW-1185">Reference proteome</keyword>
<keyword evidence="3" id="KW-0418">Kinase</keyword>
<evidence type="ECO:0000313" key="8">
    <source>
        <dbReference type="Proteomes" id="UP000521872"/>
    </source>
</evidence>
<keyword evidence="4" id="KW-0829">Tyrosine-protein kinase</keyword>
<gene>
    <name evidence="7" type="ORF">D9613_012453</name>
</gene>
<keyword evidence="6" id="KW-0472">Membrane</keyword>
<feature type="compositionally biased region" description="Low complexity" evidence="5">
    <location>
        <begin position="407"/>
        <end position="452"/>
    </location>
</feature>
<keyword evidence="6" id="KW-0812">Transmembrane</keyword>
<feature type="region of interest" description="Disordered" evidence="5">
    <location>
        <begin position="282"/>
        <end position="303"/>
    </location>
</feature>
<name>A0A8H4VPP9_9AGAR</name>
<keyword evidence="6" id="KW-1133">Transmembrane helix</keyword>
<evidence type="ECO:0000256" key="2">
    <source>
        <dbReference type="ARBA" id="ARBA00022679"/>
    </source>
</evidence>
<evidence type="ECO:0000256" key="4">
    <source>
        <dbReference type="ARBA" id="ARBA00023137"/>
    </source>
</evidence>
<dbReference type="EC" id="2.7.10.1" evidence="1"/>
<dbReference type="Proteomes" id="UP000521872">
    <property type="component" value="Unassembled WGS sequence"/>
</dbReference>
<dbReference type="GO" id="GO:0004714">
    <property type="term" value="F:transmembrane receptor protein tyrosine kinase activity"/>
    <property type="evidence" value="ECO:0007669"/>
    <property type="project" value="UniProtKB-EC"/>
</dbReference>
<evidence type="ECO:0000256" key="5">
    <source>
        <dbReference type="SAM" id="MobiDB-lite"/>
    </source>
</evidence>
<reference evidence="7 8" key="1">
    <citation type="submission" date="2019-12" db="EMBL/GenBank/DDBJ databases">
        <authorList>
            <person name="Floudas D."/>
            <person name="Bentzer J."/>
            <person name="Ahren D."/>
            <person name="Johansson T."/>
            <person name="Persson P."/>
            <person name="Tunlid A."/>
        </authorList>
    </citation>
    <scope>NUCLEOTIDE SEQUENCE [LARGE SCALE GENOMIC DNA]</scope>
    <source>
        <strain evidence="7 8">CBS 102.39</strain>
    </source>
</reference>
<feature type="compositionally biased region" description="Low complexity" evidence="5">
    <location>
        <begin position="503"/>
        <end position="512"/>
    </location>
</feature>
<evidence type="ECO:0000256" key="1">
    <source>
        <dbReference type="ARBA" id="ARBA00011902"/>
    </source>
</evidence>
<feature type="compositionally biased region" description="Low complexity" evidence="5">
    <location>
        <begin position="282"/>
        <end position="302"/>
    </location>
</feature>
<dbReference type="AlphaFoldDB" id="A0A8H4VPP9"/>
<dbReference type="Gene3D" id="6.10.250.2930">
    <property type="match status" value="1"/>
</dbReference>
<proteinExistence type="predicted"/>
<comment type="caution">
    <text evidence="7">The sequence shown here is derived from an EMBL/GenBank/DDBJ whole genome shotgun (WGS) entry which is preliminary data.</text>
</comment>
<evidence type="ECO:0000256" key="3">
    <source>
        <dbReference type="ARBA" id="ARBA00022777"/>
    </source>
</evidence>
<dbReference type="Gene3D" id="2.60.120.260">
    <property type="entry name" value="Galactose-binding domain-like"/>
    <property type="match status" value="1"/>
</dbReference>
<organism evidence="7 8">
    <name type="scientific">Agrocybe pediades</name>
    <dbReference type="NCBI Taxonomy" id="84607"/>
    <lineage>
        <taxon>Eukaryota</taxon>
        <taxon>Fungi</taxon>
        <taxon>Dikarya</taxon>
        <taxon>Basidiomycota</taxon>
        <taxon>Agaricomycotina</taxon>
        <taxon>Agaricomycetes</taxon>
        <taxon>Agaricomycetidae</taxon>
        <taxon>Agaricales</taxon>
        <taxon>Agaricineae</taxon>
        <taxon>Strophariaceae</taxon>
        <taxon>Agrocybe</taxon>
    </lineage>
</organism>
<dbReference type="EMBL" id="JAACJL010000033">
    <property type="protein sequence ID" value="KAF4615795.1"/>
    <property type="molecule type" value="Genomic_DNA"/>
</dbReference>
<feature type="region of interest" description="Disordered" evidence="5">
    <location>
        <begin position="402"/>
        <end position="512"/>
    </location>
</feature>
<dbReference type="InterPro" id="IPR044912">
    <property type="entry name" value="Egfr_JX_dom"/>
</dbReference>
<sequence>MASATSAPRWVMVDDTNPDYQYTGPWFQARGNQDDIGNFGPPFQSTLHGINANGNIKYTYHGSKVVVYGTSVVQMTAAGTDPDWSCSVDGADITKLPANLFPENNFIICSGDSLSDGPHTITINAIVRQQTTFWFDRIQYIPSASVDLSNATVLVDALDSAVTLSSGWMDMGGIGNMTQQNGAKLTLDFIGSSLSWVSLIPSDQPRGSSSATYAIDGGTPTSFFLSGLQPTEMAQYNKVFFQTPQLSSGQHRLEVVYDGNSGVTPLTIDYFVVQNSTVPSTSTSSSATSQASNPNSSASNAVVGPVIQPNSKKIPVGAIAGGVVGGILLVAIIAVLLLMFRRRQKKLREKAAYDEVDLAAGPIEPFTDPPSLGASYHTGTITTQNRQPKFAPVRMPNAETMMVQQHSSGPSSSSLVSGPSSSYMPSSTGTASRTGMGSASTPSNSSSNLLMSSKEREAQGLGGASTARNEVVPSNAASGSSGRVLRHEDSGIRLPPQEEEPLVELPPLYTPG</sequence>
<evidence type="ECO:0000256" key="6">
    <source>
        <dbReference type="SAM" id="Phobius"/>
    </source>
</evidence>
<protein>
    <recommendedName>
        <fullName evidence="1">receptor protein-tyrosine kinase</fullName>
        <ecNumber evidence="1">2.7.10.1</ecNumber>
    </recommendedName>
</protein>
<feature type="transmembrane region" description="Helical" evidence="6">
    <location>
        <begin position="316"/>
        <end position="340"/>
    </location>
</feature>
<keyword evidence="2" id="KW-0808">Transferase</keyword>
<evidence type="ECO:0000313" key="7">
    <source>
        <dbReference type="EMBL" id="KAF4615795.1"/>
    </source>
</evidence>